<evidence type="ECO:0000313" key="3">
    <source>
        <dbReference type="EMBL" id="THG30319.1"/>
    </source>
</evidence>
<sequence length="172" mass="18861">MPDDETIPTVGPERRLQLDDVEWRRVSPKYLVVAIVGRIVSAVVIGAAAVFLWLVAGWGWIPWVLPVIGVGFLIAIIIEPRRVRSIGYALRADDLVFRRGIMFQRFVAVPYGRMQLVDITRGPVSRVLGLADLRLVTAAAASGVAIPGLPEADAEDLRDRLVSLAETRRAGL</sequence>
<accession>A0A4S4FL09</accession>
<name>A0A4S4FL09_9MICO</name>
<dbReference type="OrthoDB" id="7364633at2"/>
<dbReference type="EMBL" id="SSSN01000014">
    <property type="protein sequence ID" value="THG30319.1"/>
    <property type="molecule type" value="Genomic_DNA"/>
</dbReference>
<proteinExistence type="predicted"/>
<dbReference type="RefSeq" id="WP_136425281.1">
    <property type="nucleotide sequence ID" value="NZ_SSSN01000013.1"/>
</dbReference>
<gene>
    <name evidence="4" type="ORF">E6C70_14550</name>
    <name evidence="3" type="ORF">E6C70_14830</name>
</gene>
<dbReference type="PANTHER" id="PTHR34473:SF3">
    <property type="entry name" value="TRANSMEMBRANE PROTEIN-RELATED"/>
    <property type="match status" value="1"/>
</dbReference>
<evidence type="ECO:0000259" key="2">
    <source>
        <dbReference type="Pfam" id="PF03703"/>
    </source>
</evidence>
<keyword evidence="5" id="KW-1185">Reference proteome</keyword>
<evidence type="ECO:0000313" key="5">
    <source>
        <dbReference type="Proteomes" id="UP000307380"/>
    </source>
</evidence>
<dbReference type="Proteomes" id="UP000307380">
    <property type="component" value="Unassembled WGS sequence"/>
</dbReference>
<feature type="domain" description="YdbS-like PH" evidence="2">
    <location>
        <begin position="84"/>
        <end position="161"/>
    </location>
</feature>
<keyword evidence="1" id="KW-1133">Transmembrane helix</keyword>
<dbReference type="Pfam" id="PF03703">
    <property type="entry name" value="bPH_2"/>
    <property type="match status" value="1"/>
</dbReference>
<comment type="caution">
    <text evidence="4">The sequence shown here is derived from an EMBL/GenBank/DDBJ whole genome shotgun (WGS) entry which is preliminary data.</text>
</comment>
<reference evidence="4 5" key="1">
    <citation type="submission" date="2019-04" db="EMBL/GenBank/DDBJ databases">
        <authorList>
            <person name="Jiang L."/>
        </authorList>
    </citation>
    <scope>NUCLEOTIDE SEQUENCE [LARGE SCALE GENOMIC DNA]</scope>
    <source>
        <strain evidence="4 5">YIM 131861</strain>
    </source>
</reference>
<dbReference type="PANTHER" id="PTHR34473">
    <property type="entry name" value="UPF0699 TRANSMEMBRANE PROTEIN YDBS"/>
    <property type="match status" value="1"/>
</dbReference>
<evidence type="ECO:0000313" key="4">
    <source>
        <dbReference type="EMBL" id="THG30582.1"/>
    </source>
</evidence>
<feature type="transmembrane region" description="Helical" evidence="1">
    <location>
        <begin position="30"/>
        <end position="54"/>
    </location>
</feature>
<evidence type="ECO:0000256" key="1">
    <source>
        <dbReference type="SAM" id="Phobius"/>
    </source>
</evidence>
<organism evidence="4 5">
    <name type="scientific">Orlajensenia flava</name>
    <dbReference type="NCBI Taxonomy" id="2565934"/>
    <lineage>
        <taxon>Bacteria</taxon>
        <taxon>Bacillati</taxon>
        <taxon>Actinomycetota</taxon>
        <taxon>Actinomycetes</taxon>
        <taxon>Micrococcales</taxon>
        <taxon>Microbacteriaceae</taxon>
        <taxon>Orlajensenia</taxon>
    </lineage>
</organism>
<protein>
    <submittedName>
        <fullName evidence="4">PH domain-containing protein</fullName>
    </submittedName>
</protein>
<keyword evidence="1" id="KW-0472">Membrane</keyword>
<dbReference type="AlphaFoldDB" id="A0A4S4FL09"/>
<dbReference type="EMBL" id="SSSN01000013">
    <property type="protein sequence ID" value="THG30582.1"/>
    <property type="molecule type" value="Genomic_DNA"/>
</dbReference>
<feature type="transmembrane region" description="Helical" evidence="1">
    <location>
        <begin position="60"/>
        <end position="78"/>
    </location>
</feature>
<dbReference type="InterPro" id="IPR005182">
    <property type="entry name" value="YdbS-like_PH"/>
</dbReference>
<keyword evidence="1" id="KW-0812">Transmembrane</keyword>